<dbReference type="Proteomes" id="UP000234748">
    <property type="component" value="Unassembled WGS sequence"/>
</dbReference>
<keyword evidence="3 5" id="KW-0326">Glycosidase</keyword>
<dbReference type="InterPro" id="IPR006047">
    <property type="entry name" value="GH13_cat_dom"/>
</dbReference>
<dbReference type="SUPFAM" id="SSF51445">
    <property type="entry name" value="(Trans)glycosidases"/>
    <property type="match status" value="1"/>
</dbReference>
<dbReference type="InterPro" id="IPR045857">
    <property type="entry name" value="O16G_dom_2"/>
</dbReference>
<dbReference type="Pfam" id="PF00128">
    <property type="entry name" value="Alpha-amylase"/>
    <property type="match status" value="1"/>
</dbReference>
<dbReference type="Pfam" id="PF16657">
    <property type="entry name" value="Malt_amylase_C"/>
    <property type="match status" value="1"/>
</dbReference>
<reference evidence="5 6" key="1">
    <citation type="submission" date="2017-11" db="EMBL/GenBank/DDBJ databases">
        <title>Comparitive Functional Genomics of Dry Heat Resistant strains isolated from the Viking Spacecraft.</title>
        <authorList>
            <person name="Seuylemezian A."/>
            <person name="Cooper K."/>
            <person name="Vaishampayan P."/>
        </authorList>
    </citation>
    <scope>NUCLEOTIDE SEQUENCE [LARGE SCALE GENOMIC DNA]</scope>
    <source>
        <strain evidence="5 6">V1-29</strain>
    </source>
</reference>
<organism evidence="5 6">
    <name type="scientific">Peribacillus deserti</name>
    <dbReference type="NCBI Taxonomy" id="673318"/>
    <lineage>
        <taxon>Bacteria</taxon>
        <taxon>Bacillati</taxon>
        <taxon>Bacillota</taxon>
        <taxon>Bacilli</taxon>
        <taxon>Bacillales</taxon>
        <taxon>Bacillaceae</taxon>
        <taxon>Peribacillus</taxon>
    </lineage>
</organism>
<dbReference type="CDD" id="cd02857">
    <property type="entry name" value="E_set_CDase_PDE_N"/>
    <property type="match status" value="1"/>
</dbReference>
<comment type="caution">
    <text evidence="5">The sequence shown here is derived from an EMBL/GenBank/DDBJ whole genome shotgun (WGS) entry which is preliminary data.</text>
</comment>
<feature type="domain" description="Glycosyl hydrolase family 13 catalytic" evidence="4">
    <location>
        <begin position="138"/>
        <end position="496"/>
    </location>
</feature>
<proteinExistence type="inferred from homology"/>
<dbReference type="Gene3D" id="2.60.40.1180">
    <property type="entry name" value="Golgi alpha-mannosidase II"/>
    <property type="match status" value="1"/>
</dbReference>
<keyword evidence="6" id="KW-1185">Reference proteome</keyword>
<dbReference type="InterPro" id="IPR017853">
    <property type="entry name" value="GH"/>
</dbReference>
<dbReference type="InterPro" id="IPR032091">
    <property type="entry name" value="Malt_amylase-like_C"/>
</dbReference>
<evidence type="ECO:0000313" key="5">
    <source>
        <dbReference type="EMBL" id="PLT28462.1"/>
    </source>
</evidence>
<evidence type="ECO:0000259" key="4">
    <source>
        <dbReference type="SMART" id="SM00642"/>
    </source>
</evidence>
<dbReference type="InterPro" id="IPR013783">
    <property type="entry name" value="Ig-like_fold"/>
</dbReference>
<dbReference type="GO" id="GO:0004553">
    <property type="term" value="F:hydrolase activity, hydrolyzing O-glycosyl compounds"/>
    <property type="evidence" value="ECO:0007669"/>
    <property type="project" value="InterPro"/>
</dbReference>
<dbReference type="OrthoDB" id="9805159at2"/>
<dbReference type="GO" id="GO:0005975">
    <property type="term" value="P:carbohydrate metabolic process"/>
    <property type="evidence" value="ECO:0007669"/>
    <property type="project" value="InterPro"/>
</dbReference>
<dbReference type="Gene3D" id="3.90.400.10">
    <property type="entry name" value="Oligo-1,6-glucosidase, Domain 2"/>
    <property type="match status" value="1"/>
</dbReference>
<protein>
    <submittedName>
        <fullName evidence="5">Alpha-glycosidase</fullName>
    </submittedName>
</protein>
<evidence type="ECO:0000313" key="6">
    <source>
        <dbReference type="Proteomes" id="UP000234748"/>
    </source>
</evidence>
<dbReference type="SMART" id="SM00642">
    <property type="entry name" value="Aamy"/>
    <property type="match status" value="1"/>
</dbReference>
<gene>
    <name evidence="5" type="ORF">CUU66_18330</name>
</gene>
<dbReference type="PANTHER" id="PTHR10357:SF210">
    <property type="entry name" value="MALTODEXTRIN GLUCOSIDASE"/>
    <property type="match status" value="1"/>
</dbReference>
<sequence length="581" mass="66695">MLKEAIYHRPLDNFAYLSGEDEVHIRLKTGKKDISTVTLLHGDPYEFEDGKWIHSETEMIRSGTDSLYDYWFAKVKPAYRRIRYGFQISDGTETAIYGERGYTDEVPSDVAFLFTIPFLHPSLIFRAPEWVKDTVWYQIFPERFANGDKENDPEGTLPWGSDEPEVDNFFGGDLQGVIDHIPYLKDLGISGIYFTPIFKAYSNHKYDTIDYLEIDPSFGTKETLRKLIDVCHENGIKVMLDAVFNHSGFYFPQFQDVFKNGEKSKYKDWFHLWEFPIKTEPRPNYDTFGFFPEMPKLNTDNTEVADYLIKVGKYWLQEFDIDGWRLDVANEVDPKFWLRFNSELKKIKPDLYILGEIWHDSMPWLRGDQFDAVMNYPFTSNVLDLFAKGEITLKEFVEGITAVLHMYPKPVNEVAFNLIGSHDTPRVLTVCGGNKEKLKQIFTLMLTFPGSPCIYYGDEIGMDGGPDPGCRKCMVWEEGQQDRELFSHVKKLLSLRKELPVLANDSDTFLMEPEDGGNCLAYKRTDGTRAVLVVLNASDKAEKYSLPSEFAGRTGTDLLNGKSSSGTSLALDAYGFSIIEY</sequence>
<accession>A0A2N5M292</accession>
<dbReference type="AlphaFoldDB" id="A0A2N5M292"/>
<dbReference type="PANTHER" id="PTHR10357">
    <property type="entry name" value="ALPHA-AMYLASE FAMILY MEMBER"/>
    <property type="match status" value="1"/>
</dbReference>
<dbReference type="Pfam" id="PF02903">
    <property type="entry name" value="Alpha-amylase_N"/>
    <property type="match status" value="1"/>
</dbReference>
<comment type="similarity">
    <text evidence="1">Belongs to the glycosyl hydrolase 13 family.</text>
</comment>
<evidence type="ECO:0000256" key="3">
    <source>
        <dbReference type="ARBA" id="ARBA00023295"/>
    </source>
</evidence>
<dbReference type="Gene3D" id="2.60.40.10">
    <property type="entry name" value="Immunoglobulins"/>
    <property type="match status" value="1"/>
</dbReference>
<dbReference type="Gene3D" id="3.20.20.80">
    <property type="entry name" value="Glycosidases"/>
    <property type="match status" value="1"/>
</dbReference>
<evidence type="ECO:0000256" key="2">
    <source>
        <dbReference type="ARBA" id="ARBA00022801"/>
    </source>
</evidence>
<keyword evidence="2" id="KW-0378">Hydrolase</keyword>
<dbReference type="InterPro" id="IPR013780">
    <property type="entry name" value="Glyco_hydro_b"/>
</dbReference>
<name>A0A2N5M292_9BACI</name>
<evidence type="ECO:0000256" key="1">
    <source>
        <dbReference type="ARBA" id="ARBA00008061"/>
    </source>
</evidence>
<dbReference type="SUPFAM" id="SSF51011">
    <property type="entry name" value="Glycosyl hydrolase domain"/>
    <property type="match status" value="1"/>
</dbReference>
<dbReference type="CDD" id="cd11338">
    <property type="entry name" value="AmyAc_CMD"/>
    <property type="match status" value="1"/>
</dbReference>
<dbReference type="InterPro" id="IPR004185">
    <property type="entry name" value="Glyco_hydro_13_lg-like_dom"/>
</dbReference>
<dbReference type="EMBL" id="PGUY01000060">
    <property type="protein sequence ID" value="PLT28462.1"/>
    <property type="molecule type" value="Genomic_DNA"/>
</dbReference>